<evidence type="ECO:0000256" key="15">
    <source>
        <dbReference type="ARBA" id="ARBA00023204"/>
    </source>
</evidence>
<reference evidence="26" key="1">
    <citation type="journal article" date="2018" name="Science">
        <title>A primordial and reversible TCA cycle in a facultatively chemolithoautotrophic thermophile.</title>
        <authorList>
            <person name="Nunoura T."/>
            <person name="Chikaraishi Y."/>
            <person name="Izaki R."/>
            <person name="Suwa T."/>
            <person name="Sato T."/>
            <person name="Harada T."/>
            <person name="Mori K."/>
            <person name="Kato Y."/>
            <person name="Miyazaki M."/>
            <person name="Shimamura S."/>
            <person name="Yanagawa K."/>
            <person name="Shuto A."/>
            <person name="Ohkouchi N."/>
            <person name="Fujita N."/>
            <person name="Takaki Y."/>
            <person name="Atomi H."/>
            <person name="Takai K."/>
        </authorList>
    </citation>
    <scope>NUCLEOTIDE SEQUENCE [LARGE SCALE GENOMIC DNA]</scope>
    <source>
        <strain evidence="26">DSM 17441 / JCM 13301 / NBRC 103674 / ABI70S6</strain>
    </source>
</reference>
<dbReference type="Gene3D" id="3.30.210.10">
    <property type="entry name" value="DNA polymerase, thumb domain"/>
    <property type="match status" value="1"/>
</dbReference>
<evidence type="ECO:0000256" key="8">
    <source>
        <dbReference type="ARBA" id="ARBA00022679"/>
    </source>
</evidence>
<feature type="domain" description="Helix-hairpin-helix DNA-binding motif class 1" evidence="22">
    <location>
        <begin position="92"/>
        <end position="111"/>
    </location>
</feature>
<keyword evidence="9" id="KW-0548">Nucleotidyltransferase</keyword>
<keyword evidence="6" id="KW-0488">Methylation</keyword>
<dbReference type="InterPro" id="IPR037160">
    <property type="entry name" value="DNA_Pol_thumb_sf"/>
</dbReference>
<dbReference type="EC" id="2.7.7.7" evidence="3"/>
<dbReference type="Gene3D" id="3.20.20.140">
    <property type="entry name" value="Metal-dependent hydrolases"/>
    <property type="match status" value="1"/>
</dbReference>
<evidence type="ECO:0000256" key="13">
    <source>
        <dbReference type="ARBA" id="ARBA00022932"/>
    </source>
</evidence>
<dbReference type="STRING" id="1298851.TST_1309"/>
<sequence>MNRNKELARILNRIADFLELKGELVYKINAYRRAARAIESISEDIEEIYKRGELYEIPGVGERIAKKIEEFIKTGTISKYEELRKEFPEELAQLLDVPYLGPKTLKLAYEKLGVKSLEDLKRVLEDGSLARLPGMGPKKVENIKKGLELYLKGSDRMLLGEALELAEYVIGQLKDYCDRISYAGSLRRMKETIGDIDILAVGNKREIMDRFVSIDKVTEVIAKGETKSSVLIGTRQVDLRVVEEDQWGAALQYFTGSKEHNVHLREIAKEKGLKINEYGVFKVASGVKIAGKTEEEVYAVLGLPYIPPELREDRGEIEAALEGRLPEIVPYEGIKGDFHVHSNWSDGGFSIEEIARAAKSVGLKFVAITDHSKSVKIAHGLDEERLLKQIEEIDRLNKQLKGFKILKGIEVDILPDGSLDLSDEVLSKLDWVVASVHSRFNEDATERILSAMRNPYVTCIGHPSGRMLFQREGYPVDWERVFEEAARTGTCLEINAHQDRLDLTDVLARKAKEFGVKFAIGTDSHHIGQFWMLRLGVGVARRGWLTVDDVLNYWDLRKIRAFINKKRRRLCQ</sequence>
<evidence type="ECO:0000256" key="5">
    <source>
        <dbReference type="ARBA" id="ARBA00020020"/>
    </source>
</evidence>
<evidence type="ECO:0000256" key="6">
    <source>
        <dbReference type="ARBA" id="ARBA00022481"/>
    </source>
</evidence>
<dbReference type="GO" id="GO:0140078">
    <property type="term" value="F:class I DNA-(apurinic or apyrimidinic site) endonuclease activity"/>
    <property type="evidence" value="ECO:0007669"/>
    <property type="project" value="UniProtKB-EC"/>
</dbReference>
<dbReference type="AlphaFoldDB" id="A0A0S3QUT4"/>
<keyword evidence="11" id="KW-0227">DNA damage</keyword>
<dbReference type="InterPro" id="IPR016195">
    <property type="entry name" value="Pol/histidinol_Pase-like"/>
</dbReference>
<gene>
    <name evidence="25" type="primary">dpx</name>
    <name evidence="25" type="ORF">TST_1309</name>
</gene>
<dbReference type="InterPro" id="IPR027421">
    <property type="entry name" value="DNA_pol_lamdba_lyase_dom_sf"/>
</dbReference>
<dbReference type="InterPro" id="IPR043519">
    <property type="entry name" value="NT_sf"/>
</dbReference>
<comment type="catalytic activity">
    <reaction evidence="19">
        <text>a 5'-end 2'-deoxyribose-2'-deoxyribonucleotide-DNA = (2E,4S)-4-hydroxypenten-2-al-5-phosphate + a 5'-end 5'-phospho-2'-deoxyribonucleoside-DNA + H(+)</text>
        <dbReference type="Rhea" id="RHEA:76255"/>
        <dbReference type="Rhea" id="RHEA-COMP:13180"/>
        <dbReference type="Rhea" id="RHEA-COMP:18657"/>
        <dbReference type="ChEBI" id="CHEBI:15378"/>
        <dbReference type="ChEBI" id="CHEBI:136412"/>
        <dbReference type="ChEBI" id="CHEBI:195194"/>
        <dbReference type="ChEBI" id="CHEBI:195195"/>
    </reaction>
</comment>
<evidence type="ECO:0000256" key="4">
    <source>
        <dbReference type="ARBA" id="ARBA00012720"/>
    </source>
</evidence>
<dbReference type="GO" id="GO:0005829">
    <property type="term" value="C:cytosol"/>
    <property type="evidence" value="ECO:0007669"/>
    <property type="project" value="TreeGrafter"/>
</dbReference>
<evidence type="ECO:0000256" key="3">
    <source>
        <dbReference type="ARBA" id="ARBA00012417"/>
    </source>
</evidence>
<dbReference type="GO" id="GO:0003887">
    <property type="term" value="F:DNA-directed DNA polymerase activity"/>
    <property type="evidence" value="ECO:0007669"/>
    <property type="project" value="UniProtKB-KW"/>
</dbReference>
<feature type="domain" description="Polymerase/histidinol phosphatase N-terminal" evidence="23">
    <location>
        <begin position="336"/>
        <end position="415"/>
    </location>
</feature>
<dbReference type="InterPro" id="IPR010996">
    <property type="entry name" value="HHH_MUS81"/>
</dbReference>
<dbReference type="PANTHER" id="PTHR36928:SF1">
    <property type="entry name" value="PHOSPHATASE YCDX-RELATED"/>
    <property type="match status" value="1"/>
</dbReference>
<keyword evidence="8" id="KW-0808">Transferase</keyword>
<dbReference type="PANTHER" id="PTHR36928">
    <property type="entry name" value="PHOSPHATASE YCDX-RELATED"/>
    <property type="match status" value="1"/>
</dbReference>
<name>A0A0S3QUT4_THET7</name>
<keyword evidence="7" id="KW-0237">DNA synthesis</keyword>
<dbReference type="InterPro" id="IPR003141">
    <property type="entry name" value="Pol/His_phosphatase_N"/>
</dbReference>
<dbReference type="InterPro" id="IPR022311">
    <property type="entry name" value="PolX-like"/>
</dbReference>
<evidence type="ECO:0000256" key="20">
    <source>
        <dbReference type="ARBA" id="ARBA00045548"/>
    </source>
</evidence>
<keyword evidence="14" id="KW-0915">Sodium</keyword>
<dbReference type="InterPro" id="IPR029398">
    <property type="entry name" value="PolB_thumb"/>
</dbReference>
<dbReference type="Pfam" id="PF02811">
    <property type="entry name" value="PHP"/>
    <property type="match status" value="1"/>
</dbReference>
<evidence type="ECO:0000256" key="18">
    <source>
        <dbReference type="ARBA" id="ARBA00044632"/>
    </source>
</evidence>
<accession>A0A0S3QUT4</accession>
<evidence type="ECO:0000256" key="14">
    <source>
        <dbReference type="ARBA" id="ARBA00023053"/>
    </source>
</evidence>
<dbReference type="Pfam" id="PF14520">
    <property type="entry name" value="HHH_5"/>
    <property type="match status" value="1"/>
</dbReference>
<evidence type="ECO:0000256" key="16">
    <source>
        <dbReference type="ARBA" id="ARBA00035717"/>
    </source>
</evidence>
<dbReference type="Gene3D" id="1.10.150.20">
    <property type="entry name" value="5' to 3' exonuclease, C-terminal subdomain"/>
    <property type="match status" value="1"/>
</dbReference>
<keyword evidence="26" id="KW-1185">Reference proteome</keyword>
<dbReference type="Pfam" id="PF14791">
    <property type="entry name" value="DNA_pol_B_thumb"/>
    <property type="match status" value="1"/>
</dbReference>
<comment type="cofactor">
    <cofactor evidence="1">
        <name>Mg(2+)</name>
        <dbReference type="ChEBI" id="CHEBI:18420"/>
    </cofactor>
</comment>
<dbReference type="SMART" id="SM00481">
    <property type="entry name" value="POLIIIAc"/>
    <property type="match status" value="1"/>
</dbReference>
<evidence type="ECO:0000256" key="19">
    <source>
        <dbReference type="ARBA" id="ARBA00044678"/>
    </source>
</evidence>
<dbReference type="CDD" id="cd07436">
    <property type="entry name" value="PHP_PolX"/>
    <property type="match status" value="1"/>
</dbReference>
<dbReference type="NCBIfam" id="NF006375">
    <property type="entry name" value="PRK08609.1"/>
    <property type="match status" value="1"/>
</dbReference>
<dbReference type="GO" id="GO:0008270">
    <property type="term" value="F:zinc ion binding"/>
    <property type="evidence" value="ECO:0007669"/>
    <property type="project" value="TreeGrafter"/>
</dbReference>
<keyword evidence="12" id="KW-0832">Ubl conjugation</keyword>
<evidence type="ECO:0000256" key="21">
    <source>
        <dbReference type="ARBA" id="ARBA00049244"/>
    </source>
</evidence>
<dbReference type="SMART" id="SM00278">
    <property type="entry name" value="HhH1"/>
    <property type="match status" value="3"/>
</dbReference>
<dbReference type="CDD" id="cd00141">
    <property type="entry name" value="NT_POLXc"/>
    <property type="match status" value="1"/>
</dbReference>
<evidence type="ECO:0000256" key="17">
    <source>
        <dbReference type="ARBA" id="ARBA00035726"/>
    </source>
</evidence>
<keyword evidence="13" id="KW-0239">DNA-directed DNA polymerase</keyword>
<evidence type="ECO:0000259" key="24">
    <source>
        <dbReference type="SMART" id="SM00483"/>
    </source>
</evidence>
<organism evidence="25 26">
    <name type="scientific">Thermosulfidibacter takaii (strain DSM 17441 / JCM 13301 / NBRC 103674 / ABI70S6)</name>
    <dbReference type="NCBI Taxonomy" id="1298851"/>
    <lineage>
        <taxon>Bacteria</taxon>
        <taxon>Pseudomonadati</taxon>
        <taxon>Thermosulfidibacterota</taxon>
        <taxon>Thermosulfidibacteria</taxon>
        <taxon>Thermosulfidibacterales</taxon>
        <taxon>Thermosulfidibacteraceae</taxon>
    </lineage>
</organism>
<dbReference type="InterPro" id="IPR004013">
    <property type="entry name" value="PHP_dom"/>
</dbReference>
<dbReference type="InterPro" id="IPR047967">
    <property type="entry name" value="PolX_PHP"/>
</dbReference>
<feature type="domain" description="Helix-hairpin-helix DNA-binding motif class 1" evidence="22">
    <location>
        <begin position="52"/>
        <end position="71"/>
    </location>
</feature>
<dbReference type="EC" id="4.2.99.18" evidence="4"/>
<dbReference type="Gene3D" id="1.10.150.110">
    <property type="entry name" value="DNA polymerase beta, N-terminal domain-like"/>
    <property type="match status" value="1"/>
</dbReference>
<dbReference type="SUPFAM" id="SSF47802">
    <property type="entry name" value="DNA polymerase beta, N-terminal domain-like"/>
    <property type="match status" value="1"/>
</dbReference>
<dbReference type="RefSeq" id="WP_068550088.1">
    <property type="nucleotide sequence ID" value="NZ_AP013035.1"/>
</dbReference>
<dbReference type="GO" id="GO:0006281">
    <property type="term" value="P:DNA repair"/>
    <property type="evidence" value="ECO:0007669"/>
    <property type="project" value="UniProtKB-KW"/>
</dbReference>
<comment type="catalytic activity">
    <reaction evidence="21">
        <text>DNA(n) + a 2'-deoxyribonucleoside 5'-triphosphate = DNA(n+1) + diphosphate</text>
        <dbReference type="Rhea" id="RHEA:22508"/>
        <dbReference type="Rhea" id="RHEA-COMP:17339"/>
        <dbReference type="Rhea" id="RHEA-COMP:17340"/>
        <dbReference type="ChEBI" id="CHEBI:33019"/>
        <dbReference type="ChEBI" id="CHEBI:61560"/>
        <dbReference type="ChEBI" id="CHEBI:173112"/>
        <dbReference type="EC" id="2.7.7.7"/>
    </reaction>
</comment>
<evidence type="ECO:0000313" key="25">
    <source>
        <dbReference type="EMBL" id="BAT72096.1"/>
    </source>
</evidence>
<dbReference type="FunFam" id="3.20.20.140:FF:000047">
    <property type="entry name" value="PHP domain-containing protein"/>
    <property type="match status" value="1"/>
</dbReference>
<dbReference type="InterPro" id="IPR050243">
    <property type="entry name" value="PHP_phosphatase"/>
</dbReference>
<evidence type="ECO:0000256" key="12">
    <source>
        <dbReference type="ARBA" id="ARBA00022843"/>
    </source>
</evidence>
<dbReference type="OrthoDB" id="9808747at2"/>
<dbReference type="EMBL" id="AP013035">
    <property type="protein sequence ID" value="BAT72096.1"/>
    <property type="molecule type" value="Genomic_DNA"/>
</dbReference>
<keyword evidence="15" id="KW-0234">DNA repair</keyword>
<dbReference type="Gene3D" id="3.30.460.10">
    <property type="entry name" value="Beta Polymerase, domain 2"/>
    <property type="match status" value="1"/>
</dbReference>
<dbReference type="InterPro" id="IPR002054">
    <property type="entry name" value="DNA-dir_DNA_pol_X"/>
</dbReference>
<feature type="domain" description="DNA-directed DNA polymerase X" evidence="24">
    <location>
        <begin position="2"/>
        <end position="312"/>
    </location>
</feature>
<feature type="domain" description="Helix-hairpin-helix DNA-binding motif class 1" evidence="22">
    <location>
        <begin position="127"/>
        <end position="146"/>
    </location>
</feature>
<dbReference type="PRINTS" id="PR00870">
    <property type="entry name" value="DNAPOLXBETA"/>
</dbReference>
<evidence type="ECO:0000256" key="1">
    <source>
        <dbReference type="ARBA" id="ARBA00001946"/>
    </source>
</evidence>
<dbReference type="Proteomes" id="UP000063234">
    <property type="component" value="Chromosome"/>
</dbReference>
<evidence type="ECO:0000256" key="11">
    <source>
        <dbReference type="ARBA" id="ARBA00022763"/>
    </source>
</evidence>
<keyword evidence="10" id="KW-0235">DNA replication</keyword>
<evidence type="ECO:0000256" key="9">
    <source>
        <dbReference type="ARBA" id="ARBA00022695"/>
    </source>
</evidence>
<comment type="catalytic activity">
    <reaction evidence="18">
        <text>2'-deoxyribonucleotide-(2'-deoxyribose 5'-phosphate)-2'-deoxyribonucleotide-DNA = a 3'-end 2'-deoxyribonucleotide-(2,3-dehydro-2,3-deoxyribose 5'-phosphate)-DNA + a 5'-end 5'-phospho-2'-deoxyribonucleoside-DNA + H(+)</text>
        <dbReference type="Rhea" id="RHEA:66592"/>
        <dbReference type="Rhea" id="RHEA-COMP:13180"/>
        <dbReference type="Rhea" id="RHEA-COMP:16897"/>
        <dbReference type="Rhea" id="RHEA-COMP:17067"/>
        <dbReference type="ChEBI" id="CHEBI:15378"/>
        <dbReference type="ChEBI" id="CHEBI:136412"/>
        <dbReference type="ChEBI" id="CHEBI:157695"/>
        <dbReference type="ChEBI" id="CHEBI:167181"/>
        <dbReference type="EC" id="4.2.99.18"/>
    </reaction>
</comment>
<dbReference type="GO" id="GO:0003677">
    <property type="term" value="F:DNA binding"/>
    <property type="evidence" value="ECO:0007669"/>
    <property type="project" value="InterPro"/>
</dbReference>
<proteinExistence type="predicted"/>
<dbReference type="InterPro" id="IPR003583">
    <property type="entry name" value="Hlx-hairpin-Hlx_DNA-bd_motif"/>
</dbReference>
<comment type="function">
    <text evidence="20">Repair polymerase that plays a key role in base-excision repair. During this process, the damaged base is excised by specific DNA glycosylases, the DNA backbone is nicked at the abasic site by an apurinic/apyrimidic (AP) endonuclease, and POLB removes 5'-deoxyribose-phosphate from the preincised AP site acting as a 5'-deoxyribose-phosphate lyase (5'-dRP lyase); through its DNA polymerase activity, it adds one nucleotide to the 3' end of the arising single-nucleotide gap. Conducts 'gap-filling' DNA synthesis in a stepwise distributive fashion rather than in a processive fashion as for other DNA polymerases. It is also able to cleave sugar-phosphate bonds 3' to an intact AP site, acting as an AP lyase.</text>
</comment>
<comment type="subcellular location">
    <subcellularLocation>
        <location evidence="2">Cytoplasm</location>
    </subcellularLocation>
</comment>
<evidence type="ECO:0000256" key="7">
    <source>
        <dbReference type="ARBA" id="ARBA00022634"/>
    </source>
</evidence>
<dbReference type="PATRIC" id="fig|1298851.3.peg.1383"/>
<protein>
    <recommendedName>
        <fullName evidence="5">DNA polymerase beta</fullName>
        <ecNumber evidence="3">2.7.7.7</ecNumber>
        <ecNumber evidence="4">4.2.99.18</ecNumber>
    </recommendedName>
    <alternativeName>
        <fullName evidence="16">5'-deoxyribose-phosphate lyase</fullName>
    </alternativeName>
    <alternativeName>
        <fullName evidence="17">AP lyase</fullName>
    </alternativeName>
</protein>
<dbReference type="Pfam" id="PF14716">
    <property type="entry name" value="HHH_8"/>
    <property type="match status" value="1"/>
</dbReference>
<dbReference type="GO" id="GO:0042578">
    <property type="term" value="F:phosphoric ester hydrolase activity"/>
    <property type="evidence" value="ECO:0007669"/>
    <property type="project" value="TreeGrafter"/>
</dbReference>
<dbReference type="KEGG" id="ttk:TST_1309"/>
<evidence type="ECO:0000313" key="26">
    <source>
        <dbReference type="Proteomes" id="UP000063234"/>
    </source>
</evidence>
<evidence type="ECO:0000259" key="23">
    <source>
        <dbReference type="SMART" id="SM00481"/>
    </source>
</evidence>
<dbReference type="SUPFAM" id="SSF89550">
    <property type="entry name" value="PHP domain-like"/>
    <property type="match status" value="1"/>
</dbReference>
<dbReference type="SUPFAM" id="SSF81301">
    <property type="entry name" value="Nucleotidyltransferase"/>
    <property type="match status" value="1"/>
</dbReference>
<dbReference type="SMART" id="SM00483">
    <property type="entry name" value="POLXc"/>
    <property type="match status" value="1"/>
</dbReference>
<evidence type="ECO:0000256" key="2">
    <source>
        <dbReference type="ARBA" id="ARBA00004496"/>
    </source>
</evidence>
<dbReference type="InterPro" id="IPR002008">
    <property type="entry name" value="DNA_pol_X_beta-like"/>
</dbReference>
<evidence type="ECO:0000259" key="22">
    <source>
        <dbReference type="SMART" id="SM00278"/>
    </source>
</evidence>
<dbReference type="PIRSF" id="PIRSF005047">
    <property type="entry name" value="UCP005047_YshC"/>
    <property type="match status" value="1"/>
</dbReference>
<evidence type="ECO:0000256" key="10">
    <source>
        <dbReference type="ARBA" id="ARBA00022705"/>
    </source>
</evidence>